<keyword evidence="1" id="KW-1133">Transmembrane helix</keyword>
<evidence type="ECO:0000313" key="2">
    <source>
        <dbReference type="EMBL" id="GIO39120.1"/>
    </source>
</evidence>
<feature type="transmembrane region" description="Helical" evidence="1">
    <location>
        <begin position="164"/>
        <end position="184"/>
    </location>
</feature>
<keyword evidence="1" id="KW-0812">Transmembrane</keyword>
<feature type="transmembrane region" description="Helical" evidence="1">
    <location>
        <begin position="245"/>
        <end position="266"/>
    </location>
</feature>
<dbReference type="AlphaFoldDB" id="A0A919XYC7"/>
<protein>
    <submittedName>
        <fullName evidence="2">Uncharacterized protein</fullName>
    </submittedName>
</protein>
<feature type="transmembrane region" description="Helical" evidence="1">
    <location>
        <begin position="60"/>
        <end position="79"/>
    </location>
</feature>
<dbReference type="EMBL" id="BORR01000018">
    <property type="protein sequence ID" value="GIO39120.1"/>
    <property type="molecule type" value="Genomic_DNA"/>
</dbReference>
<dbReference type="RefSeq" id="WP_212942105.1">
    <property type="nucleotide sequence ID" value="NZ_BORR01000018.1"/>
</dbReference>
<evidence type="ECO:0000313" key="3">
    <source>
        <dbReference type="Proteomes" id="UP000681162"/>
    </source>
</evidence>
<organism evidence="2 3">
    <name type="scientific">Paenibacillus antibioticophila</name>
    <dbReference type="NCBI Taxonomy" id="1274374"/>
    <lineage>
        <taxon>Bacteria</taxon>
        <taxon>Bacillati</taxon>
        <taxon>Bacillota</taxon>
        <taxon>Bacilli</taxon>
        <taxon>Bacillales</taxon>
        <taxon>Paenibacillaceae</taxon>
        <taxon>Paenibacillus</taxon>
    </lineage>
</organism>
<reference evidence="2 3" key="1">
    <citation type="submission" date="2021-03" db="EMBL/GenBank/DDBJ databases">
        <title>Antimicrobial resistance genes in bacteria isolated from Japanese honey, and their potential for conferring macrolide and lincosamide resistance in the American foulbrood pathogen Paenibacillus larvae.</title>
        <authorList>
            <person name="Okamoto M."/>
            <person name="Kumagai M."/>
            <person name="Kanamori H."/>
            <person name="Takamatsu D."/>
        </authorList>
    </citation>
    <scope>NUCLEOTIDE SEQUENCE [LARGE SCALE GENOMIC DNA]</scope>
    <source>
        <strain evidence="2 3">J41TS12</strain>
    </source>
</reference>
<feature type="transmembrane region" description="Helical" evidence="1">
    <location>
        <begin position="190"/>
        <end position="209"/>
    </location>
</feature>
<comment type="caution">
    <text evidence="2">The sequence shown here is derived from an EMBL/GenBank/DDBJ whole genome shotgun (WGS) entry which is preliminary data.</text>
</comment>
<sequence>MNPDKRDIILREIAHWRRSRLLPEQYCDFLENLYRDHDESPAAARPMLSLGSFSQGSWKAWLLSFGIISFFFFISFYFSLFAWPLQIGIALLVPAICYVISGYYREQRDLFSLVIAGAGSIILLGLGSWILLLQGWNSGLAFMALIAGCGLVWLCAGTILKIGILMYCGFAAFILVYAFIFDYLHPEYSWIWLQVVWLPVSIMIFWLVWLVHQRSVMVSRVLFALSVTLWFMPEANYFLLRQQPVQGMELILLLKIVLAMGILFGLRKKWVVWISS</sequence>
<feature type="transmembrane region" description="Helical" evidence="1">
    <location>
        <begin position="111"/>
        <end position="132"/>
    </location>
</feature>
<feature type="transmembrane region" description="Helical" evidence="1">
    <location>
        <begin position="85"/>
        <end position="104"/>
    </location>
</feature>
<accession>A0A919XYC7</accession>
<feature type="transmembrane region" description="Helical" evidence="1">
    <location>
        <begin position="221"/>
        <end position="239"/>
    </location>
</feature>
<name>A0A919XYC7_9BACL</name>
<keyword evidence="1" id="KW-0472">Membrane</keyword>
<feature type="transmembrane region" description="Helical" evidence="1">
    <location>
        <begin position="138"/>
        <end position="157"/>
    </location>
</feature>
<proteinExistence type="predicted"/>
<keyword evidence="3" id="KW-1185">Reference proteome</keyword>
<gene>
    <name evidence="2" type="ORF">J41TS12_39810</name>
</gene>
<dbReference type="Proteomes" id="UP000681162">
    <property type="component" value="Unassembled WGS sequence"/>
</dbReference>
<evidence type="ECO:0000256" key="1">
    <source>
        <dbReference type="SAM" id="Phobius"/>
    </source>
</evidence>